<dbReference type="OrthoDB" id="313554at2157"/>
<accession>M0I0J2</accession>
<dbReference type="PATRIC" id="fig|662480.6.peg.2748"/>
<protein>
    <submittedName>
        <fullName evidence="2">Uncharacterized protein</fullName>
    </submittedName>
</protein>
<keyword evidence="1" id="KW-0472">Membrane</keyword>
<feature type="transmembrane region" description="Helical" evidence="1">
    <location>
        <begin position="98"/>
        <end position="129"/>
    </location>
</feature>
<reference evidence="2 3" key="1">
    <citation type="journal article" date="2014" name="PLoS Genet.">
        <title>Phylogenetically driven sequencing of extremely halophilic archaea reveals strategies for static and dynamic osmo-response.</title>
        <authorList>
            <person name="Becker E.A."/>
            <person name="Seitzer P.M."/>
            <person name="Tritt A."/>
            <person name="Larsen D."/>
            <person name="Krusor M."/>
            <person name="Yao A.I."/>
            <person name="Wu D."/>
            <person name="Madern D."/>
            <person name="Eisen J.A."/>
            <person name="Darling A.E."/>
            <person name="Facciotti M.T."/>
        </authorList>
    </citation>
    <scope>NUCLEOTIDE SEQUENCE [LARGE SCALE GENOMIC DNA]</scope>
    <source>
        <strain evidence="2 3">ATCC BAA-897</strain>
    </source>
</reference>
<feature type="transmembrane region" description="Helical" evidence="1">
    <location>
        <begin position="56"/>
        <end position="78"/>
    </location>
</feature>
<keyword evidence="1" id="KW-1133">Transmembrane helix</keyword>
<comment type="caution">
    <text evidence="2">The sequence shown here is derived from an EMBL/GenBank/DDBJ whole genome shotgun (WGS) entry which is preliminary data.</text>
</comment>
<gene>
    <name evidence="2" type="ORF">C441_13795</name>
</gene>
<dbReference type="Proteomes" id="UP000011508">
    <property type="component" value="Unassembled WGS sequence"/>
</dbReference>
<dbReference type="AlphaFoldDB" id="M0I0J2"/>
<organism evidence="2 3">
    <name type="scientific">Haloferax sulfurifontis ATCC BAA-897</name>
    <dbReference type="NCBI Taxonomy" id="662480"/>
    <lineage>
        <taxon>Archaea</taxon>
        <taxon>Methanobacteriati</taxon>
        <taxon>Methanobacteriota</taxon>
        <taxon>Stenosarchaea group</taxon>
        <taxon>Halobacteria</taxon>
        <taxon>Halobacteriales</taxon>
        <taxon>Haloferacaceae</taxon>
        <taxon>Haloferax</taxon>
    </lineage>
</organism>
<dbReference type="RefSeq" id="WP_007275569.1">
    <property type="nucleotide sequence ID" value="NZ_AOLM01000022.1"/>
</dbReference>
<sequence>MSSAVHEPSQPSARTPSPWWYGVALFPISVLLGVLMFLGGWGIVPTGRFASEAMMLSFFAIVIIVDLIGLLVGLLVTVSLGIDLYAVRQSAVSWRPSWLWVAAGLIHFVGGVFSPLFVVSVPLLSYYLYRRGKRVGAPSF</sequence>
<evidence type="ECO:0000256" key="1">
    <source>
        <dbReference type="SAM" id="Phobius"/>
    </source>
</evidence>
<feature type="transmembrane region" description="Helical" evidence="1">
    <location>
        <begin position="20"/>
        <end position="44"/>
    </location>
</feature>
<keyword evidence="1" id="KW-0812">Transmembrane</keyword>
<name>M0I0J2_9EURY</name>
<proteinExistence type="predicted"/>
<evidence type="ECO:0000313" key="2">
    <source>
        <dbReference type="EMBL" id="ELZ90355.1"/>
    </source>
</evidence>
<dbReference type="EMBL" id="AOLM01000022">
    <property type="protein sequence ID" value="ELZ90355.1"/>
    <property type="molecule type" value="Genomic_DNA"/>
</dbReference>
<keyword evidence="3" id="KW-1185">Reference proteome</keyword>
<evidence type="ECO:0000313" key="3">
    <source>
        <dbReference type="Proteomes" id="UP000011508"/>
    </source>
</evidence>